<dbReference type="InterPro" id="IPR027396">
    <property type="entry name" value="DsrEFH-like"/>
</dbReference>
<organism evidence="2 3">
    <name type="scientific">Desulforapulum autotrophicum (strain ATCC 43914 / DSM 3382 / VKM B-1955 / HRM2)</name>
    <name type="common">Desulfobacterium autotrophicum</name>
    <dbReference type="NCBI Taxonomy" id="177437"/>
    <lineage>
        <taxon>Bacteria</taxon>
        <taxon>Pseudomonadati</taxon>
        <taxon>Thermodesulfobacteriota</taxon>
        <taxon>Desulfobacteria</taxon>
        <taxon>Desulfobacterales</taxon>
        <taxon>Desulfobacteraceae</taxon>
        <taxon>Desulforapulum</taxon>
    </lineage>
</organism>
<dbReference type="Proteomes" id="UP000000442">
    <property type="component" value="Chromosome"/>
</dbReference>
<evidence type="ECO:0000256" key="1">
    <source>
        <dbReference type="SAM" id="SignalP"/>
    </source>
</evidence>
<dbReference type="eggNOG" id="COG2044">
    <property type="taxonomic scope" value="Bacteria"/>
</dbReference>
<evidence type="ECO:0000313" key="2">
    <source>
        <dbReference type="EMBL" id="ACN15913.1"/>
    </source>
</evidence>
<sequence length="143" mass="15340">MKKLCCALIFTVLLIWSGNAFAEQGKGLNVIVTSADRQTQMMAMVLSVQSMKEHGKEINIVLCGAAGDLALQSTNTEAFLPLKKSPTMLLNALLKMGASVQVCPLYLPNAGKTTNDLIEGITIAKPPVVAGQLLDKDYQNISF</sequence>
<proteinExistence type="predicted"/>
<accession>C0QJA0</accession>
<gene>
    <name evidence="2" type="ordered locus">HRM2_28250</name>
</gene>
<dbReference type="HOGENOM" id="CLU_129170_0_0_7"/>
<dbReference type="Gene3D" id="3.40.1260.10">
    <property type="entry name" value="DsrEFH-like"/>
    <property type="match status" value="1"/>
</dbReference>
<dbReference type="SUPFAM" id="SSF75169">
    <property type="entry name" value="DsrEFH-like"/>
    <property type="match status" value="1"/>
</dbReference>
<keyword evidence="1" id="KW-0732">Signal</keyword>
<dbReference type="KEGG" id="dat:HRM2_28250"/>
<evidence type="ECO:0008006" key="4">
    <source>
        <dbReference type="Google" id="ProtNLM"/>
    </source>
</evidence>
<dbReference type="RefSeq" id="WP_015904676.1">
    <property type="nucleotide sequence ID" value="NC_012108.1"/>
</dbReference>
<reference evidence="2 3" key="1">
    <citation type="journal article" date="2009" name="Environ. Microbiol.">
        <title>Genome sequence of Desulfobacterium autotrophicum HRM2, a marine sulfate reducer oxidizing organic carbon completely to carbon dioxide.</title>
        <authorList>
            <person name="Strittmatter A.W."/>
            <person name="Liesegang H."/>
            <person name="Rabus R."/>
            <person name="Decker I."/>
            <person name="Amann J."/>
            <person name="Andres S."/>
            <person name="Henne A."/>
            <person name="Fricke W.F."/>
            <person name="Martinez-Arias R."/>
            <person name="Bartels D."/>
            <person name="Goesmann A."/>
            <person name="Krause L."/>
            <person name="Puehler A."/>
            <person name="Klenk H.P."/>
            <person name="Richter M."/>
            <person name="Schuler M."/>
            <person name="Gloeckner F.O."/>
            <person name="Meyerdierks A."/>
            <person name="Gottschalk G."/>
            <person name="Amann R."/>
        </authorList>
    </citation>
    <scope>NUCLEOTIDE SEQUENCE [LARGE SCALE GENOMIC DNA]</scope>
    <source>
        <strain evidence="3">ATCC 43914 / DSM 3382 / HRM2</strain>
    </source>
</reference>
<keyword evidence="3" id="KW-1185">Reference proteome</keyword>
<dbReference type="EMBL" id="CP001087">
    <property type="protein sequence ID" value="ACN15913.1"/>
    <property type="molecule type" value="Genomic_DNA"/>
</dbReference>
<evidence type="ECO:0000313" key="3">
    <source>
        <dbReference type="Proteomes" id="UP000000442"/>
    </source>
</evidence>
<dbReference type="OrthoDB" id="7361822at2"/>
<dbReference type="AlphaFoldDB" id="C0QJA0"/>
<protein>
    <recommendedName>
        <fullName evidence="4">DsrE/DsrF-like family protein</fullName>
    </recommendedName>
</protein>
<feature type="signal peptide" evidence="1">
    <location>
        <begin position="1"/>
        <end position="22"/>
    </location>
</feature>
<name>C0QJA0_DESAH</name>
<feature type="chain" id="PRO_5002900613" description="DsrE/DsrF-like family protein" evidence="1">
    <location>
        <begin position="23"/>
        <end position="143"/>
    </location>
</feature>
<dbReference type="STRING" id="177437.HRM2_28250"/>